<gene>
    <name evidence="2" type="ORF">BDU57DRAFT_438415</name>
</gene>
<protein>
    <recommendedName>
        <fullName evidence="1">DUF7730 domain-containing protein</fullName>
    </recommendedName>
</protein>
<dbReference type="AlphaFoldDB" id="A0A6A5R138"/>
<organism evidence="2 3">
    <name type="scientific">Ampelomyces quisqualis</name>
    <name type="common">Powdery mildew agent</name>
    <dbReference type="NCBI Taxonomy" id="50730"/>
    <lineage>
        <taxon>Eukaryota</taxon>
        <taxon>Fungi</taxon>
        <taxon>Dikarya</taxon>
        <taxon>Ascomycota</taxon>
        <taxon>Pezizomycotina</taxon>
        <taxon>Dothideomycetes</taxon>
        <taxon>Pleosporomycetidae</taxon>
        <taxon>Pleosporales</taxon>
        <taxon>Pleosporineae</taxon>
        <taxon>Phaeosphaeriaceae</taxon>
        <taxon>Ampelomyces</taxon>
    </lineage>
</organism>
<name>A0A6A5R138_AMPQU</name>
<accession>A0A6A5R138</accession>
<dbReference type="InterPro" id="IPR056632">
    <property type="entry name" value="DUF7730"/>
</dbReference>
<dbReference type="PANTHER" id="PTHR42085:SF8">
    <property type="entry name" value="F-BOX DOMAIN-CONTAINING PROTEIN"/>
    <property type="match status" value="1"/>
</dbReference>
<evidence type="ECO:0000313" key="2">
    <source>
        <dbReference type="EMBL" id="KAF1921373.1"/>
    </source>
</evidence>
<dbReference type="Proteomes" id="UP000800096">
    <property type="component" value="Unassembled WGS sequence"/>
</dbReference>
<reference evidence="2" key="1">
    <citation type="journal article" date="2020" name="Stud. Mycol.">
        <title>101 Dothideomycetes genomes: a test case for predicting lifestyles and emergence of pathogens.</title>
        <authorList>
            <person name="Haridas S."/>
            <person name="Albert R."/>
            <person name="Binder M."/>
            <person name="Bloem J."/>
            <person name="Labutti K."/>
            <person name="Salamov A."/>
            <person name="Andreopoulos B."/>
            <person name="Baker S."/>
            <person name="Barry K."/>
            <person name="Bills G."/>
            <person name="Bluhm B."/>
            <person name="Cannon C."/>
            <person name="Castanera R."/>
            <person name="Culley D."/>
            <person name="Daum C."/>
            <person name="Ezra D."/>
            <person name="Gonzalez J."/>
            <person name="Henrissat B."/>
            <person name="Kuo A."/>
            <person name="Liang C."/>
            <person name="Lipzen A."/>
            <person name="Lutzoni F."/>
            <person name="Magnuson J."/>
            <person name="Mondo S."/>
            <person name="Nolan M."/>
            <person name="Ohm R."/>
            <person name="Pangilinan J."/>
            <person name="Park H.-J."/>
            <person name="Ramirez L."/>
            <person name="Alfaro M."/>
            <person name="Sun H."/>
            <person name="Tritt A."/>
            <person name="Yoshinaga Y."/>
            <person name="Zwiers L.-H."/>
            <person name="Turgeon B."/>
            <person name="Goodwin S."/>
            <person name="Spatafora J."/>
            <person name="Crous P."/>
            <person name="Grigoriev I."/>
        </authorList>
    </citation>
    <scope>NUCLEOTIDE SEQUENCE</scope>
    <source>
        <strain evidence="2">HMLAC05119</strain>
    </source>
</reference>
<dbReference type="PANTHER" id="PTHR42085">
    <property type="entry name" value="F-BOX DOMAIN-CONTAINING PROTEIN"/>
    <property type="match status" value="1"/>
</dbReference>
<dbReference type="InterPro" id="IPR038883">
    <property type="entry name" value="AN11006-like"/>
</dbReference>
<dbReference type="OrthoDB" id="5397846at2759"/>
<keyword evidence="3" id="KW-1185">Reference proteome</keyword>
<evidence type="ECO:0000259" key="1">
    <source>
        <dbReference type="Pfam" id="PF24864"/>
    </source>
</evidence>
<evidence type="ECO:0000313" key="3">
    <source>
        <dbReference type="Proteomes" id="UP000800096"/>
    </source>
</evidence>
<dbReference type="EMBL" id="ML979132">
    <property type="protein sequence ID" value="KAF1921373.1"/>
    <property type="molecule type" value="Genomic_DNA"/>
</dbReference>
<dbReference type="Pfam" id="PF24864">
    <property type="entry name" value="DUF7730"/>
    <property type="match status" value="1"/>
</dbReference>
<proteinExistence type="predicted"/>
<feature type="domain" description="DUF7730" evidence="1">
    <location>
        <begin position="46"/>
        <end position="171"/>
    </location>
</feature>
<sequence length="304" mass="34526">MDELDVSDAESDFECAPVKKRKAAIPGRLSKGATKTLPNRKFFPFLLLPAEIRNMIYSYALTDRTGINLVGCFKHRRRTVERVSADMQATIPHGHHWSRSDLNYGVWGQYEKPSALVPSLLAVSKQIHQEACDILYDNDFIFADSFTLYNFLLNLGPTGAKQLKRVRMLDWCIGRGMKGYNHACFALLVQATNLKTFRFDKLSGWASKASGAASKFYRDANPWLEAVAAAKGKVDAGVDMLDLTWDMFEHAHWQDDSERMMTAEERQGKFMTTLRELLGKQQKRLLVLANKKKKSKKEPAKRDA</sequence>